<gene>
    <name evidence="8" type="ORF">PEPS_45950</name>
</gene>
<accession>A0ABN6LGU8</accession>
<dbReference type="SUPFAM" id="SSF48452">
    <property type="entry name" value="TPR-like"/>
    <property type="match status" value="1"/>
</dbReference>
<evidence type="ECO:0000313" key="9">
    <source>
        <dbReference type="Proteomes" id="UP001354989"/>
    </source>
</evidence>
<evidence type="ECO:0000256" key="5">
    <source>
        <dbReference type="ARBA" id="ARBA00023237"/>
    </source>
</evidence>
<keyword evidence="8" id="KW-0614">Plasmid</keyword>
<keyword evidence="3" id="KW-0732">Signal</keyword>
<dbReference type="Pfam" id="PF14322">
    <property type="entry name" value="SusD-like_3"/>
    <property type="match status" value="1"/>
</dbReference>
<geneLocation type="plasmid" evidence="8 9">
    <name>pPP8</name>
</geneLocation>
<sequence>MKIINLYIVLIGLILVSCTEALNQKPWGVALEDEFYKTQADAILAIDAAYTPLSWLQDAFDSNMASLDCSSDDVFKGGGHAGDQSALTEFSLFRITSSNTIIANRWKNAYQGIFRVNKVLDNIPNIAMDEDLKSRILGEAHFLRAYFYFELMVQFGGVVKIEKALKPGEYNLSRSTQAEIEAFIEHDLEIAASLLPKKSEYNQDKELGRATKGAAIAYLIKLNAMKQDWAQVVKDCNRLFNLNEYELVSNYGDIFQPTGEHCKESIFEVNYGENSIAGWGSRNPGSWTAVSFTPRTQNGAGFCQVTTELANSYEQGDPRKDLSIYEFVSNDYGTNLYNRKYSCAPYSDYPWPVNGVSHGGVNTRLVRLADIYLLYAEAEYHLANEDKAREYVNKVRKRARGGNNNVLPDITETGNSLLTKIYHERRVELAGEGIRFWDLVRTGRAAKVLKDKGFIEGVSELRPLPNKDVQISNGLLVQNPGY</sequence>
<evidence type="ECO:0000256" key="4">
    <source>
        <dbReference type="ARBA" id="ARBA00023136"/>
    </source>
</evidence>
<evidence type="ECO:0000259" key="7">
    <source>
        <dbReference type="Pfam" id="PF14322"/>
    </source>
</evidence>
<dbReference type="Pfam" id="PF07980">
    <property type="entry name" value="SusD_RagB"/>
    <property type="match status" value="1"/>
</dbReference>
<comment type="subcellular location">
    <subcellularLocation>
        <location evidence="1">Cell outer membrane</location>
    </subcellularLocation>
</comment>
<dbReference type="RefSeq" id="WP_338399474.1">
    <property type="nucleotide sequence ID" value="NZ_AP025300.1"/>
</dbReference>
<evidence type="ECO:0000259" key="6">
    <source>
        <dbReference type="Pfam" id="PF07980"/>
    </source>
</evidence>
<evidence type="ECO:0000256" key="3">
    <source>
        <dbReference type="ARBA" id="ARBA00022729"/>
    </source>
</evidence>
<dbReference type="Gene3D" id="1.25.40.390">
    <property type="match status" value="1"/>
</dbReference>
<proteinExistence type="inferred from homology"/>
<evidence type="ECO:0000256" key="1">
    <source>
        <dbReference type="ARBA" id="ARBA00004442"/>
    </source>
</evidence>
<dbReference type="EMBL" id="AP025300">
    <property type="protein sequence ID" value="BDD02315.1"/>
    <property type="molecule type" value="Genomic_DNA"/>
</dbReference>
<dbReference type="CDD" id="cd08977">
    <property type="entry name" value="SusD"/>
    <property type="match status" value="1"/>
</dbReference>
<dbReference type="InterPro" id="IPR012944">
    <property type="entry name" value="SusD_RagB_dom"/>
</dbReference>
<keyword evidence="5" id="KW-0998">Cell outer membrane</keyword>
<dbReference type="Proteomes" id="UP001354989">
    <property type="component" value="Plasmid pPP8"/>
</dbReference>
<dbReference type="InterPro" id="IPR011990">
    <property type="entry name" value="TPR-like_helical_dom_sf"/>
</dbReference>
<keyword evidence="4" id="KW-0472">Membrane</keyword>
<evidence type="ECO:0000256" key="2">
    <source>
        <dbReference type="ARBA" id="ARBA00006275"/>
    </source>
</evidence>
<feature type="domain" description="RagB/SusD" evidence="6">
    <location>
        <begin position="337"/>
        <end position="482"/>
    </location>
</feature>
<dbReference type="InterPro" id="IPR033985">
    <property type="entry name" value="SusD-like_N"/>
</dbReference>
<reference evidence="8 9" key="1">
    <citation type="submission" date="2021-12" db="EMBL/GenBank/DDBJ databases">
        <title>Genome sequencing of bacteria with rrn-lacking chromosome and rrn-plasmid.</title>
        <authorList>
            <person name="Anda M."/>
            <person name="Iwasaki W."/>
        </authorList>
    </citation>
    <scope>NUCLEOTIDE SEQUENCE [LARGE SCALE GENOMIC DNA]</scope>
    <source>
        <strain evidence="8 9">NBRC 101262</strain>
        <plasmid evidence="8 9">pPP8</plasmid>
    </source>
</reference>
<comment type="similarity">
    <text evidence="2">Belongs to the SusD family.</text>
</comment>
<protein>
    <submittedName>
        <fullName evidence="8">Membrane protein</fullName>
    </submittedName>
</protein>
<name>A0ABN6LGU8_9BACT</name>
<feature type="domain" description="SusD-like N-terminal" evidence="7">
    <location>
        <begin position="95"/>
        <end position="221"/>
    </location>
</feature>
<evidence type="ECO:0000313" key="8">
    <source>
        <dbReference type="EMBL" id="BDD02315.1"/>
    </source>
</evidence>
<dbReference type="PROSITE" id="PS51257">
    <property type="entry name" value="PROKAR_LIPOPROTEIN"/>
    <property type="match status" value="1"/>
</dbReference>
<organism evidence="8 9">
    <name type="scientific">Persicobacter psychrovividus</name>
    <dbReference type="NCBI Taxonomy" id="387638"/>
    <lineage>
        <taxon>Bacteria</taxon>
        <taxon>Pseudomonadati</taxon>
        <taxon>Bacteroidota</taxon>
        <taxon>Cytophagia</taxon>
        <taxon>Cytophagales</taxon>
        <taxon>Persicobacteraceae</taxon>
        <taxon>Persicobacter</taxon>
    </lineage>
</organism>
<keyword evidence="9" id="KW-1185">Reference proteome</keyword>